<reference evidence="3" key="2">
    <citation type="journal article" date="2019" name="Int. J. Syst. Evol. Microbiol.">
        <title>The Global Catalogue of Microorganisms (GCM) 10K type strain sequencing project: providing services to taxonomists for standard genome sequencing and annotation.</title>
        <authorList>
            <consortium name="The Broad Institute Genomics Platform"/>
            <consortium name="The Broad Institute Genome Sequencing Center for Infectious Disease"/>
            <person name="Wu L."/>
            <person name="Ma J."/>
        </authorList>
    </citation>
    <scope>NUCLEOTIDE SEQUENCE [LARGE SCALE GENOMIC DNA]</scope>
    <source>
        <strain evidence="3">RDMS1</strain>
    </source>
</reference>
<comment type="caution">
    <text evidence="2">The sequence shown here is derived from an EMBL/GenBank/DDBJ whole genome shotgun (WGS) entry which is preliminary data.</text>
</comment>
<evidence type="ECO:0000313" key="1">
    <source>
        <dbReference type="EMBL" id="MFC7191861.1"/>
    </source>
</evidence>
<organism evidence="2 3">
    <name type="scientific">Halocatena marina</name>
    <dbReference type="NCBI Taxonomy" id="2934937"/>
    <lineage>
        <taxon>Archaea</taxon>
        <taxon>Methanobacteriati</taxon>
        <taxon>Methanobacteriota</taxon>
        <taxon>Stenosarchaea group</taxon>
        <taxon>Halobacteria</taxon>
        <taxon>Halobacteriales</taxon>
        <taxon>Natronomonadaceae</taxon>
        <taxon>Halocatena</taxon>
    </lineage>
</organism>
<dbReference type="EMBL" id="JBHTAX010000001">
    <property type="protein sequence ID" value="MFC7191861.1"/>
    <property type="molecule type" value="Genomic_DNA"/>
</dbReference>
<dbReference type="Proteomes" id="UP001596417">
    <property type="component" value="Unassembled WGS sequence"/>
</dbReference>
<sequence length="210" mass="23835">MTDKERAWVNVNFATNSISDELTDDGFNEYGVREKDDGSVDVIFAAMEPGLRHEGTPFEVEITSQFLRKVASKDYNYRLPMQFSHKKDQRANVGWLKENKIKFSNDRLRLMGHIPNTGSQVRSDVISDFTHDPPAIQDGSVGFDPRSLKVEHSRNRKDPAKFTDAKLMEFSLTPFPAGYDNGGLSPNFSEIIEDSMTPTWGESRLTARRI</sequence>
<keyword evidence="3" id="KW-1185">Reference proteome</keyword>
<reference evidence="2" key="1">
    <citation type="journal article" date="2014" name="Int. J. Syst. Evol. Microbiol.">
        <title>Complete genome sequence of Corynebacterium casei LMG S-19264T (=DSM 44701T), isolated from a smear-ripened cheese.</title>
        <authorList>
            <consortium name="US DOE Joint Genome Institute (JGI-PGF)"/>
            <person name="Walter F."/>
            <person name="Albersmeier A."/>
            <person name="Kalinowski J."/>
            <person name="Ruckert C."/>
        </authorList>
    </citation>
    <scope>NUCLEOTIDE SEQUENCE [LARGE SCALE GENOMIC DNA]</scope>
    <source>
        <strain evidence="2">NBRC 107106</strain>
    </source>
</reference>
<proteinExistence type="predicted"/>
<dbReference type="AlphaFoldDB" id="A0ABD5YS56"/>
<dbReference type="GeneID" id="76201651"/>
<accession>A0ABD5YS56</accession>
<evidence type="ECO:0000313" key="2">
    <source>
        <dbReference type="EMBL" id="MFC7192013.1"/>
    </source>
</evidence>
<protein>
    <submittedName>
        <fullName evidence="2">Uncharacterized protein</fullName>
    </submittedName>
</protein>
<evidence type="ECO:0000313" key="3">
    <source>
        <dbReference type="Proteomes" id="UP001596417"/>
    </source>
</evidence>
<dbReference type="EMBL" id="JBHTAX010000002">
    <property type="protein sequence ID" value="MFC7192013.1"/>
    <property type="molecule type" value="Genomic_DNA"/>
</dbReference>
<gene>
    <name evidence="1" type="ORF">ACFQL7_20125</name>
    <name evidence="2" type="ORF">ACFQL7_20900</name>
</gene>
<dbReference type="RefSeq" id="WP_264822321.1">
    <property type="nucleotide sequence ID" value="NZ_CP110249.1"/>
</dbReference>
<reference evidence="2" key="3">
    <citation type="submission" date="2024-09" db="EMBL/GenBank/DDBJ databases">
        <authorList>
            <person name="Sun Q."/>
        </authorList>
    </citation>
    <scope>NUCLEOTIDE SEQUENCE</scope>
    <source>
        <strain evidence="2">NBRC 107106</strain>
    </source>
</reference>
<name>A0ABD5YS56_9EURY</name>